<protein>
    <submittedName>
        <fullName evidence="1">Uncharacterized protein</fullName>
    </submittedName>
</protein>
<accession>A0A934PUY5</accession>
<dbReference type="EMBL" id="JAEHFW010000004">
    <property type="protein sequence ID" value="MBK0381319.1"/>
    <property type="molecule type" value="Genomic_DNA"/>
</dbReference>
<keyword evidence="2" id="KW-1185">Reference proteome</keyword>
<organism evidence="1 2">
    <name type="scientific">Mucilaginibacter segetis</name>
    <dbReference type="NCBI Taxonomy" id="2793071"/>
    <lineage>
        <taxon>Bacteria</taxon>
        <taxon>Pseudomonadati</taxon>
        <taxon>Bacteroidota</taxon>
        <taxon>Sphingobacteriia</taxon>
        <taxon>Sphingobacteriales</taxon>
        <taxon>Sphingobacteriaceae</taxon>
        <taxon>Mucilaginibacter</taxon>
    </lineage>
</organism>
<comment type="caution">
    <text evidence="1">The sequence shown here is derived from an EMBL/GenBank/DDBJ whole genome shotgun (WGS) entry which is preliminary data.</text>
</comment>
<dbReference type="RefSeq" id="WP_200067862.1">
    <property type="nucleotide sequence ID" value="NZ_JAEHFW010000004.1"/>
</dbReference>
<gene>
    <name evidence="1" type="ORF">I5M19_18500</name>
</gene>
<evidence type="ECO:0000313" key="1">
    <source>
        <dbReference type="EMBL" id="MBK0381319.1"/>
    </source>
</evidence>
<dbReference type="Proteomes" id="UP000613193">
    <property type="component" value="Unassembled WGS sequence"/>
</dbReference>
<reference evidence="1" key="1">
    <citation type="submission" date="2020-12" db="EMBL/GenBank/DDBJ databases">
        <title>Bacterial novel species Mucilaginibacter sp. SD-g isolated from soil.</title>
        <authorList>
            <person name="Jung H.-Y."/>
        </authorList>
    </citation>
    <scope>NUCLEOTIDE SEQUENCE</scope>
    <source>
        <strain evidence="1">SD-g</strain>
    </source>
</reference>
<dbReference type="AlphaFoldDB" id="A0A934PUY5"/>
<sequence>MLFDDTNNRSDRQKDLAESIFGLAETTIGLNLLTLPHDSGNPRREYGRPAAERLPGTCPWGLAGITLASRPPDFYKMGLVNGDLTVQYDGELLELNQT</sequence>
<evidence type="ECO:0000313" key="2">
    <source>
        <dbReference type="Proteomes" id="UP000613193"/>
    </source>
</evidence>
<proteinExistence type="predicted"/>
<name>A0A934PUY5_9SPHI</name>